<evidence type="ECO:0008006" key="4">
    <source>
        <dbReference type="Google" id="ProtNLM"/>
    </source>
</evidence>
<dbReference type="PANTHER" id="PTHR17901">
    <property type="entry name" value="MAGNESIUM-DEPENDENT PHOSPHATASE 1 MDP1"/>
    <property type="match status" value="1"/>
</dbReference>
<evidence type="ECO:0000313" key="2">
    <source>
        <dbReference type="EMBL" id="KDO50062.1"/>
    </source>
</evidence>
<dbReference type="eggNOG" id="KOG4549">
    <property type="taxonomic scope" value="Eukaryota"/>
</dbReference>
<dbReference type="PANTHER" id="PTHR17901:SF14">
    <property type="entry name" value="MAGNESIUM-DEPENDENT PHOSPHATASE 1"/>
    <property type="match status" value="1"/>
</dbReference>
<name>A0A067EFR5_CITSI</name>
<dbReference type="EMBL" id="KK785092">
    <property type="protein sequence ID" value="KDO50062.1"/>
    <property type="molecule type" value="Genomic_DNA"/>
</dbReference>
<dbReference type="Gene3D" id="3.40.50.1000">
    <property type="entry name" value="HAD superfamily/HAD-like"/>
    <property type="match status" value="1"/>
</dbReference>
<dbReference type="AlphaFoldDB" id="A0A067EFR5"/>
<dbReference type="Pfam" id="PF12689">
    <property type="entry name" value="Acid_PPase"/>
    <property type="match status" value="1"/>
</dbReference>
<dbReference type="InterPro" id="IPR010036">
    <property type="entry name" value="MDP_1_eu_arc"/>
</dbReference>
<dbReference type="InterPro" id="IPR036412">
    <property type="entry name" value="HAD-like_sf"/>
</dbReference>
<protein>
    <recommendedName>
        <fullName evidence="4">Magnesium-dependent phosphatase-1</fullName>
    </recommendedName>
</protein>
<dbReference type="STRING" id="2711.A0A067EFR5"/>
<accession>A0A067EFR5</accession>
<evidence type="ECO:0000256" key="1">
    <source>
        <dbReference type="SAM" id="MobiDB-lite"/>
    </source>
</evidence>
<keyword evidence="3" id="KW-1185">Reference proteome</keyword>
<gene>
    <name evidence="2" type="ORF">CISIN_1g032106mg</name>
</gene>
<dbReference type="GO" id="GO:0003993">
    <property type="term" value="F:acid phosphatase activity"/>
    <property type="evidence" value="ECO:0000318"/>
    <property type="project" value="GO_Central"/>
</dbReference>
<dbReference type="PaxDb" id="2711-XP_006487486.1"/>
<reference evidence="2 3" key="1">
    <citation type="submission" date="2014-04" db="EMBL/GenBank/DDBJ databases">
        <authorList>
            <consortium name="International Citrus Genome Consortium"/>
            <person name="Gmitter F."/>
            <person name="Chen C."/>
            <person name="Farmerie W."/>
            <person name="Harkins T."/>
            <person name="Desany B."/>
            <person name="Mohiuddin M."/>
            <person name="Kodira C."/>
            <person name="Borodovsky M."/>
            <person name="Lomsadze A."/>
            <person name="Burns P."/>
            <person name="Jenkins J."/>
            <person name="Prochnik S."/>
            <person name="Shu S."/>
            <person name="Chapman J."/>
            <person name="Pitluck S."/>
            <person name="Schmutz J."/>
            <person name="Rokhsar D."/>
        </authorList>
    </citation>
    <scope>NUCLEOTIDE SEQUENCE</scope>
</reference>
<feature type="region of interest" description="Disordered" evidence="1">
    <location>
        <begin position="127"/>
        <end position="147"/>
    </location>
</feature>
<sequence>MPSLYPHAKGILHALKDKGIDVAVASRSPSPDIANTFLEKLNIKSMFVAKEIFSSWSHKTDHFQRIHSRTGVPFNSMLFFDDEDRNIDAVSKMGVTGILVGNGVNLGALRQGLTKFSQNWNTSQKNKQKWISKFSQKPDSSEKIDQK</sequence>
<dbReference type="SUPFAM" id="SSF56784">
    <property type="entry name" value="HAD-like"/>
    <property type="match status" value="1"/>
</dbReference>
<organism evidence="2 3">
    <name type="scientific">Citrus sinensis</name>
    <name type="common">Sweet orange</name>
    <name type="synonym">Citrus aurantium var. sinensis</name>
    <dbReference type="NCBI Taxonomy" id="2711"/>
    <lineage>
        <taxon>Eukaryota</taxon>
        <taxon>Viridiplantae</taxon>
        <taxon>Streptophyta</taxon>
        <taxon>Embryophyta</taxon>
        <taxon>Tracheophyta</taxon>
        <taxon>Spermatophyta</taxon>
        <taxon>Magnoliopsida</taxon>
        <taxon>eudicotyledons</taxon>
        <taxon>Gunneridae</taxon>
        <taxon>Pentapetalae</taxon>
        <taxon>rosids</taxon>
        <taxon>malvids</taxon>
        <taxon>Sapindales</taxon>
        <taxon>Rutaceae</taxon>
        <taxon>Aurantioideae</taxon>
        <taxon>Citrus</taxon>
    </lineage>
</organism>
<proteinExistence type="predicted"/>
<dbReference type="Proteomes" id="UP000027120">
    <property type="component" value="Unassembled WGS sequence"/>
</dbReference>
<dbReference type="InterPro" id="IPR023214">
    <property type="entry name" value="HAD_sf"/>
</dbReference>
<evidence type="ECO:0000313" key="3">
    <source>
        <dbReference type="Proteomes" id="UP000027120"/>
    </source>
</evidence>
<dbReference type="SMR" id="A0A067EFR5"/>